<feature type="region of interest" description="Disordered" evidence="1">
    <location>
        <begin position="411"/>
        <end position="452"/>
    </location>
</feature>
<evidence type="ECO:0000313" key="3">
    <source>
        <dbReference type="Proteomes" id="UP000037460"/>
    </source>
</evidence>
<proteinExistence type="predicted"/>
<gene>
    <name evidence="2" type="ORF">Ctob_015175</name>
</gene>
<comment type="caution">
    <text evidence="2">The sequence shown here is derived from an EMBL/GenBank/DDBJ whole genome shotgun (WGS) entry which is preliminary data.</text>
</comment>
<name>A0A0M0LRF2_9EUKA</name>
<dbReference type="EMBL" id="JWZX01000220">
    <property type="protein sequence ID" value="KOO53452.1"/>
    <property type="molecule type" value="Genomic_DNA"/>
</dbReference>
<feature type="non-terminal residue" evidence="2">
    <location>
        <position position="452"/>
    </location>
</feature>
<accession>A0A0M0LRF2</accession>
<evidence type="ECO:0000256" key="1">
    <source>
        <dbReference type="SAM" id="MobiDB-lite"/>
    </source>
</evidence>
<keyword evidence="3" id="KW-1185">Reference proteome</keyword>
<reference evidence="3" key="1">
    <citation type="journal article" date="2015" name="PLoS Genet.">
        <title>Genome Sequence and Transcriptome Analyses of Chrysochromulina tobin: Metabolic Tools for Enhanced Algal Fitness in the Prominent Order Prymnesiales (Haptophyceae).</title>
        <authorList>
            <person name="Hovde B.T."/>
            <person name="Deodato C.R."/>
            <person name="Hunsperger H.M."/>
            <person name="Ryken S.A."/>
            <person name="Yost W."/>
            <person name="Jha R.K."/>
            <person name="Patterson J."/>
            <person name="Monnat R.J. Jr."/>
            <person name="Barlow S.B."/>
            <person name="Starkenburg S.R."/>
            <person name="Cattolico R.A."/>
        </authorList>
    </citation>
    <scope>NUCLEOTIDE SEQUENCE</scope>
    <source>
        <strain evidence="3">CCMP291</strain>
    </source>
</reference>
<sequence length="452" mass="47232">MAQARHQCPLQRSYVKNLEVKDVTAGADVYVRLRTVMGEGQADLAEFRRLGGLLFLELVAEDAAFDPHGGVYDAHSLLGALRELLELCTVPSSGAPPITASPSGGASSAVTAMVPHDSGAAAAAIGAAMANALGAALSGLPPPSKQAAERMSVTRILGLVEAFNQRPNAESVVTLSDVANRTVFAHLYESAVANGVWPQGEQTAPSAMAPFANSLGVFNTTDIPALMLNPKSGNVEDASRDPTAAPPKSTEEYLAKVRILFVSLAVMLYGVKCDKPPHHIPGCESEDFCSFLACNEWLGFLDGLGKASLKVVRSVVELTLRDVAAAANTRSGARVSFTRALRANFGELKKRAEVHLITLLETGGAGGSSSAELSTPAAAKAAGAQSEDRIAEAITAAITTGLAGLIPKLGGGLSLSADDKRRAADERSRKRREYEAEYEVDGASVKRKAQKG</sequence>
<dbReference type="AlphaFoldDB" id="A0A0M0LRF2"/>
<protein>
    <submittedName>
        <fullName evidence="2">Uncharacterized protein</fullName>
    </submittedName>
</protein>
<organism evidence="2 3">
    <name type="scientific">Chrysochromulina tobinii</name>
    <dbReference type="NCBI Taxonomy" id="1460289"/>
    <lineage>
        <taxon>Eukaryota</taxon>
        <taxon>Haptista</taxon>
        <taxon>Haptophyta</taxon>
        <taxon>Prymnesiophyceae</taxon>
        <taxon>Prymnesiales</taxon>
        <taxon>Chrysochromulinaceae</taxon>
        <taxon>Chrysochromulina</taxon>
    </lineage>
</organism>
<dbReference type="Proteomes" id="UP000037460">
    <property type="component" value="Unassembled WGS sequence"/>
</dbReference>
<feature type="compositionally biased region" description="Basic and acidic residues" evidence="1">
    <location>
        <begin position="417"/>
        <end position="435"/>
    </location>
</feature>
<evidence type="ECO:0000313" key="2">
    <source>
        <dbReference type="EMBL" id="KOO53452.1"/>
    </source>
</evidence>